<accession>F4QTU4</accession>
<dbReference type="EMBL" id="GL883081">
    <property type="protein sequence ID" value="EGF89244.1"/>
    <property type="molecule type" value="Genomic_DNA"/>
</dbReference>
<name>F4QTU4_9CAUL</name>
<feature type="domain" description="N-acetyltransferase" evidence="3">
    <location>
        <begin position="3"/>
        <end position="145"/>
    </location>
</feature>
<reference evidence="5" key="1">
    <citation type="submission" date="2011-03" db="EMBL/GenBank/DDBJ databases">
        <title>Draft genome sequence of Brevundimonas diminuta.</title>
        <authorList>
            <person name="Brown P.J.B."/>
            <person name="Buechlein A."/>
            <person name="Hemmerich C."/>
            <person name="Brun Y.V."/>
        </authorList>
    </citation>
    <scope>NUCLEOTIDE SEQUENCE [LARGE SCALE GENOMIC DNA]</scope>
    <source>
        <strain evidence="5">C19</strain>
    </source>
</reference>
<dbReference type="CDD" id="cd04301">
    <property type="entry name" value="NAT_SF"/>
    <property type="match status" value="1"/>
</dbReference>
<dbReference type="InterPro" id="IPR000182">
    <property type="entry name" value="GNAT_dom"/>
</dbReference>
<dbReference type="InterPro" id="IPR016181">
    <property type="entry name" value="Acyl_CoA_acyltransferase"/>
</dbReference>
<sequence>MPLAVRRIAHATPDYDTMVALRRAILRTPLGLDFTADQLTAEAGDVHLAAFAGDELIGTVVLTPYKEATFKLRQMAVADSHRGRAVGTQLLMAAEHTARGEGATRILLAARVTARDFYARHGYEVEGEAYIEVTLPHVTMSKVLKSSDAA</sequence>
<dbReference type="OrthoDB" id="9796171at2"/>
<evidence type="ECO:0000313" key="4">
    <source>
        <dbReference type="EMBL" id="EGF89244.1"/>
    </source>
</evidence>
<evidence type="ECO:0000256" key="2">
    <source>
        <dbReference type="ARBA" id="ARBA00023315"/>
    </source>
</evidence>
<organism evidence="4 5">
    <name type="scientific">Asticcacaulis biprosthecium C19</name>
    <dbReference type="NCBI Taxonomy" id="715226"/>
    <lineage>
        <taxon>Bacteria</taxon>
        <taxon>Pseudomonadati</taxon>
        <taxon>Pseudomonadota</taxon>
        <taxon>Alphaproteobacteria</taxon>
        <taxon>Caulobacterales</taxon>
        <taxon>Caulobacteraceae</taxon>
        <taxon>Asticcacaulis</taxon>
    </lineage>
</organism>
<evidence type="ECO:0000256" key="1">
    <source>
        <dbReference type="ARBA" id="ARBA00022679"/>
    </source>
</evidence>
<keyword evidence="2" id="KW-0012">Acyltransferase</keyword>
<proteinExistence type="predicted"/>
<dbReference type="AlphaFoldDB" id="F4QTU4"/>
<dbReference type="RefSeq" id="WP_006275365.1">
    <property type="nucleotide sequence ID" value="NZ_GL883081.1"/>
</dbReference>
<evidence type="ECO:0000259" key="3">
    <source>
        <dbReference type="PROSITE" id="PS51186"/>
    </source>
</evidence>
<gene>
    <name evidence="4" type="ORF">ABI_45910</name>
</gene>
<protein>
    <submittedName>
        <fullName evidence="4">Acetyltransferase GNAT family protein</fullName>
    </submittedName>
</protein>
<dbReference type="Proteomes" id="UP000006512">
    <property type="component" value="Unassembled WGS sequence"/>
</dbReference>
<dbReference type="PANTHER" id="PTHR43877">
    <property type="entry name" value="AMINOALKYLPHOSPHONATE N-ACETYLTRANSFERASE-RELATED-RELATED"/>
    <property type="match status" value="1"/>
</dbReference>
<dbReference type="HOGENOM" id="CLU_056607_7_1_5"/>
<dbReference type="STRING" id="715226.ABI_45910"/>
<keyword evidence="5" id="KW-1185">Reference proteome</keyword>
<dbReference type="PROSITE" id="PS51186">
    <property type="entry name" value="GNAT"/>
    <property type="match status" value="1"/>
</dbReference>
<dbReference type="Pfam" id="PF00583">
    <property type="entry name" value="Acetyltransf_1"/>
    <property type="match status" value="1"/>
</dbReference>
<keyword evidence="1 4" id="KW-0808">Transferase</keyword>
<dbReference type="PANTHER" id="PTHR43877:SF2">
    <property type="entry name" value="AMINOALKYLPHOSPHONATE N-ACETYLTRANSFERASE-RELATED"/>
    <property type="match status" value="1"/>
</dbReference>
<evidence type="ECO:0000313" key="5">
    <source>
        <dbReference type="Proteomes" id="UP000006512"/>
    </source>
</evidence>
<dbReference type="InterPro" id="IPR050832">
    <property type="entry name" value="Bact_Acetyltransf"/>
</dbReference>
<dbReference type="Gene3D" id="3.40.630.30">
    <property type="match status" value="1"/>
</dbReference>
<dbReference type="GO" id="GO:0016747">
    <property type="term" value="F:acyltransferase activity, transferring groups other than amino-acyl groups"/>
    <property type="evidence" value="ECO:0007669"/>
    <property type="project" value="InterPro"/>
</dbReference>
<dbReference type="SUPFAM" id="SSF55729">
    <property type="entry name" value="Acyl-CoA N-acyltransferases (Nat)"/>
    <property type="match status" value="1"/>
</dbReference>
<dbReference type="eggNOG" id="COG0456">
    <property type="taxonomic scope" value="Bacteria"/>
</dbReference>